<feature type="signal peptide" evidence="7">
    <location>
        <begin position="1"/>
        <end position="21"/>
    </location>
</feature>
<evidence type="ECO:0000256" key="5">
    <source>
        <dbReference type="ARBA" id="ARBA00023295"/>
    </source>
</evidence>
<keyword evidence="5 10" id="KW-0326">Glycosidase</keyword>
<feature type="domain" description="Beta-hexosaminidase bacterial type N-terminal" evidence="9">
    <location>
        <begin position="27"/>
        <end position="149"/>
    </location>
</feature>
<dbReference type="Pfam" id="PF00728">
    <property type="entry name" value="Glyco_hydro_20"/>
    <property type="match status" value="1"/>
</dbReference>
<dbReference type="AlphaFoldDB" id="R7ZV43"/>
<dbReference type="Gene3D" id="3.30.379.10">
    <property type="entry name" value="Chitobiase/beta-hexosaminidase domain 2-like"/>
    <property type="match status" value="1"/>
</dbReference>
<dbReference type="EMBL" id="AQHR01000044">
    <property type="protein sequence ID" value="EON77952.1"/>
    <property type="molecule type" value="Genomic_DNA"/>
</dbReference>
<dbReference type="Gene3D" id="3.20.20.80">
    <property type="entry name" value="Glycosidases"/>
    <property type="match status" value="1"/>
</dbReference>
<evidence type="ECO:0000313" key="11">
    <source>
        <dbReference type="Proteomes" id="UP000013909"/>
    </source>
</evidence>
<dbReference type="PANTHER" id="PTHR22600:SF57">
    <property type="entry name" value="BETA-N-ACETYLHEXOSAMINIDASE"/>
    <property type="match status" value="1"/>
</dbReference>
<keyword evidence="7" id="KW-0732">Signal</keyword>
<feature type="domain" description="Glycoside hydrolase family 20 catalytic" evidence="8">
    <location>
        <begin position="152"/>
        <end position="523"/>
    </location>
</feature>
<dbReference type="InterPro" id="IPR015882">
    <property type="entry name" value="HEX_bac_N"/>
</dbReference>
<dbReference type="InterPro" id="IPR029018">
    <property type="entry name" value="Hex-like_dom2"/>
</dbReference>
<dbReference type="RefSeq" id="WP_010853634.1">
    <property type="nucleotide sequence ID" value="NZ_AQHR01000044.1"/>
</dbReference>
<dbReference type="CDD" id="cd06563">
    <property type="entry name" value="GH20_chitobiase-like"/>
    <property type="match status" value="1"/>
</dbReference>
<dbReference type="STRING" id="1232681.ADIS_1491"/>
<name>R7ZV43_9BACT</name>
<comment type="similarity">
    <text evidence="2">Belongs to the glycosyl hydrolase 20 family.</text>
</comment>
<dbReference type="Pfam" id="PF02838">
    <property type="entry name" value="Glyco_hydro_20b"/>
    <property type="match status" value="1"/>
</dbReference>
<dbReference type="InterPro" id="IPR017853">
    <property type="entry name" value="GH"/>
</dbReference>
<gene>
    <name evidence="10" type="ORF">ADIS_1491</name>
</gene>
<feature type="active site" description="Proton donor" evidence="6">
    <location>
        <position position="353"/>
    </location>
</feature>
<evidence type="ECO:0000259" key="9">
    <source>
        <dbReference type="Pfam" id="PF02838"/>
    </source>
</evidence>
<dbReference type="InterPro" id="IPR025705">
    <property type="entry name" value="Beta_hexosaminidase_sua/sub"/>
</dbReference>
<evidence type="ECO:0000259" key="8">
    <source>
        <dbReference type="Pfam" id="PF00728"/>
    </source>
</evidence>
<proteinExistence type="inferred from homology"/>
<dbReference type="PRINTS" id="PR00738">
    <property type="entry name" value="GLHYDRLASE20"/>
</dbReference>
<dbReference type="SUPFAM" id="SSF51445">
    <property type="entry name" value="(Trans)glycosidases"/>
    <property type="match status" value="1"/>
</dbReference>
<comment type="catalytic activity">
    <reaction evidence="1">
        <text>Hydrolysis of terminal non-reducing N-acetyl-D-hexosamine residues in N-acetyl-beta-D-hexosaminides.</text>
        <dbReference type="EC" id="3.2.1.52"/>
    </reaction>
</comment>
<feature type="chain" id="PRO_5004451190" description="beta-N-acetylhexosaminidase" evidence="7">
    <location>
        <begin position="22"/>
        <end position="638"/>
    </location>
</feature>
<accession>R7ZV43</accession>
<dbReference type="PANTHER" id="PTHR22600">
    <property type="entry name" value="BETA-HEXOSAMINIDASE"/>
    <property type="match status" value="1"/>
</dbReference>
<protein>
    <recommendedName>
        <fullName evidence="3">beta-N-acetylhexosaminidase</fullName>
        <ecNumber evidence="3">3.2.1.52</ecNumber>
    </recommendedName>
</protein>
<dbReference type="GO" id="GO:0030203">
    <property type="term" value="P:glycosaminoglycan metabolic process"/>
    <property type="evidence" value="ECO:0007669"/>
    <property type="project" value="TreeGrafter"/>
</dbReference>
<evidence type="ECO:0000256" key="6">
    <source>
        <dbReference type="PIRSR" id="PIRSR625705-1"/>
    </source>
</evidence>
<keyword evidence="4 10" id="KW-0378">Hydrolase</keyword>
<dbReference type="InterPro" id="IPR015883">
    <property type="entry name" value="Glyco_hydro_20_cat"/>
</dbReference>
<evidence type="ECO:0000313" key="10">
    <source>
        <dbReference type="EMBL" id="EON77952.1"/>
    </source>
</evidence>
<sequence length="638" mass="71848">MKKSLLAGLMMMVGLTGSSLAQSAEQLSIIPYPKEVTLQSGHFQLAPGTPIVATTAGARKSAELFNQFLFSQQGFTLPIRQMPVPGKSILLEEDDQSSGDESYLLDISTDQIRIDGKQAGIFYGLQTLLQLMENRDGQVVVPSALIKDAPAFGYRGLMLDVSRHFFSTDQIKKILDLMAYFKFNRMHWHLTEDQGWRLEIKKYPKLTQVSAWRDSTIIGQYYDFKPFIYDGKPHGGYYTQDEAREIVRYAAERHITVIPEIELPGHSSAVLAAYPELGSFEVKDGKALPGSIAAKNDKGEPYDNDLSTDVPGYWGVHYNIYGPTEKAFRFLEDVLTEVMDIFPSEYIHIGGDEVPKDHWITSDIAQKVIKKEKLADEHELQSFFIRRIEKFLNKNGRKLIGWDEILEGGLAPNATVMSWRGEKGGIEAAKMGHDVIMTPNSHLYFDHYQAADKSTEPLAIGGFLPLEKVYSYTPIPESLTADEQKHVLGVQANLWTEYIPTNNKMEYFLFPRALALAEVAWKSKDEKNYAAFTQHRLPKRLAELEQQKVFFRIPEAEVRISRDLASGRHLVQIVPFVANSEVFYTVDGHKADQTATRYTGPFLAPIPGEGQGSMTLRYTIVTPGGRSSNEFKNEITLP</sequence>
<reference evidence="10 11" key="1">
    <citation type="submission" date="2013-02" db="EMBL/GenBank/DDBJ databases">
        <title>A novel strain isolated from Lonar lake, Maharashtra, India.</title>
        <authorList>
            <person name="Singh A."/>
        </authorList>
    </citation>
    <scope>NUCLEOTIDE SEQUENCE [LARGE SCALE GENOMIC DNA]</scope>
    <source>
        <strain evidence="10 11">AK24</strain>
    </source>
</reference>
<dbReference type="PATRIC" id="fig|1288963.3.peg.1484"/>
<dbReference type="GO" id="GO:0005975">
    <property type="term" value="P:carbohydrate metabolic process"/>
    <property type="evidence" value="ECO:0007669"/>
    <property type="project" value="InterPro"/>
</dbReference>
<evidence type="ECO:0000256" key="7">
    <source>
        <dbReference type="SAM" id="SignalP"/>
    </source>
</evidence>
<comment type="caution">
    <text evidence="10">The sequence shown here is derived from an EMBL/GenBank/DDBJ whole genome shotgun (WGS) entry which is preliminary data.</text>
</comment>
<keyword evidence="11" id="KW-1185">Reference proteome</keyword>
<dbReference type="GO" id="GO:0004563">
    <property type="term" value="F:beta-N-acetylhexosaminidase activity"/>
    <property type="evidence" value="ECO:0007669"/>
    <property type="project" value="UniProtKB-EC"/>
</dbReference>
<dbReference type="Proteomes" id="UP000013909">
    <property type="component" value="Unassembled WGS sequence"/>
</dbReference>
<evidence type="ECO:0000256" key="2">
    <source>
        <dbReference type="ARBA" id="ARBA00006285"/>
    </source>
</evidence>
<organism evidence="10 11">
    <name type="scientific">Lunatimonas lonarensis</name>
    <dbReference type="NCBI Taxonomy" id="1232681"/>
    <lineage>
        <taxon>Bacteria</taxon>
        <taxon>Pseudomonadati</taxon>
        <taxon>Bacteroidota</taxon>
        <taxon>Cytophagia</taxon>
        <taxon>Cytophagales</taxon>
        <taxon>Cyclobacteriaceae</taxon>
    </lineage>
</organism>
<dbReference type="EC" id="3.2.1.52" evidence="3"/>
<evidence type="ECO:0000256" key="3">
    <source>
        <dbReference type="ARBA" id="ARBA00012663"/>
    </source>
</evidence>
<dbReference type="GO" id="GO:0016020">
    <property type="term" value="C:membrane"/>
    <property type="evidence" value="ECO:0007669"/>
    <property type="project" value="TreeGrafter"/>
</dbReference>
<evidence type="ECO:0000256" key="4">
    <source>
        <dbReference type="ARBA" id="ARBA00022801"/>
    </source>
</evidence>
<dbReference type="OrthoDB" id="9763537at2"/>
<evidence type="ECO:0000256" key="1">
    <source>
        <dbReference type="ARBA" id="ARBA00001231"/>
    </source>
</evidence>
<dbReference type="SUPFAM" id="SSF55545">
    <property type="entry name" value="beta-N-acetylhexosaminidase-like domain"/>
    <property type="match status" value="1"/>
</dbReference>